<accession>A0A803T7I3</accession>
<dbReference type="PANTHER" id="PTHR46516">
    <property type="entry name" value="TRNA-SPECIFIC ADENOSINE DEAMINASE 1"/>
    <property type="match status" value="1"/>
</dbReference>
<keyword evidence="2" id="KW-1185">Reference proteome</keyword>
<protein>
    <submittedName>
        <fullName evidence="1">Uncharacterized protein</fullName>
    </submittedName>
</protein>
<proteinExistence type="predicted"/>
<organism evidence="1 2">
    <name type="scientific">Anolis carolinensis</name>
    <name type="common">Green anole</name>
    <name type="synonym">American chameleon</name>
    <dbReference type="NCBI Taxonomy" id="28377"/>
    <lineage>
        <taxon>Eukaryota</taxon>
        <taxon>Metazoa</taxon>
        <taxon>Chordata</taxon>
        <taxon>Craniata</taxon>
        <taxon>Vertebrata</taxon>
        <taxon>Euteleostomi</taxon>
        <taxon>Lepidosauria</taxon>
        <taxon>Squamata</taxon>
        <taxon>Bifurcata</taxon>
        <taxon>Unidentata</taxon>
        <taxon>Episquamata</taxon>
        <taxon>Toxicofera</taxon>
        <taxon>Iguania</taxon>
        <taxon>Dactyloidae</taxon>
        <taxon>Anolis</taxon>
    </lineage>
</organism>
<dbReference type="Proteomes" id="UP000001646">
    <property type="component" value="Unplaced"/>
</dbReference>
<evidence type="ECO:0000313" key="2">
    <source>
        <dbReference type="Proteomes" id="UP000001646"/>
    </source>
</evidence>
<reference evidence="1" key="1">
    <citation type="submission" date="2009-12" db="EMBL/GenBank/DDBJ databases">
        <title>The Genome Sequence of Anolis carolinensis (Green Anole Lizard).</title>
        <authorList>
            <consortium name="The Genome Sequencing Platform"/>
            <person name="Di Palma F."/>
            <person name="Alfoldi J."/>
            <person name="Heiman D."/>
            <person name="Young S."/>
            <person name="Grabherr M."/>
            <person name="Johnson J."/>
            <person name="Lander E.S."/>
            <person name="Lindblad-Toh K."/>
        </authorList>
    </citation>
    <scope>NUCLEOTIDE SEQUENCE [LARGE SCALE GENOMIC DNA]</scope>
    <source>
        <strain evidence="1">JBL SC #1</strain>
    </source>
</reference>
<dbReference type="AlphaFoldDB" id="A0A803T7I3"/>
<dbReference type="GeneTree" id="ENSGT00940000169524"/>
<dbReference type="Ensembl" id="ENSACAT00000056837.1">
    <property type="protein sequence ID" value="ENSACAP00000031173.1"/>
    <property type="gene ID" value="ENSACAG00000044771.1"/>
</dbReference>
<dbReference type="InParanoid" id="A0A803T7I3"/>
<reference evidence="1" key="3">
    <citation type="submission" date="2025-09" db="UniProtKB">
        <authorList>
            <consortium name="Ensembl"/>
        </authorList>
    </citation>
    <scope>IDENTIFICATION</scope>
</reference>
<dbReference type="PANTHER" id="PTHR46516:SF1">
    <property type="entry name" value="TRNA-SPECIFIC ADENOSINE DEAMINASE 1"/>
    <property type="match status" value="1"/>
</dbReference>
<reference evidence="1" key="2">
    <citation type="submission" date="2025-08" db="UniProtKB">
        <authorList>
            <consortium name="Ensembl"/>
        </authorList>
    </citation>
    <scope>IDENTIFICATION</scope>
</reference>
<sequence>MQGLAEAVAARCLEHYEARLPRRGKPQAGREWTLLAAVLKAEEEEELEVVAAGSGTKCLGSQEMRREGEA</sequence>
<name>A0A803T7I3_ANOCA</name>
<evidence type="ECO:0000313" key="1">
    <source>
        <dbReference type="Ensembl" id="ENSACAP00000031173.1"/>
    </source>
</evidence>